<evidence type="ECO:0000313" key="2">
    <source>
        <dbReference type="EMBL" id="CAD8940585.1"/>
    </source>
</evidence>
<evidence type="ECO:0000256" key="1">
    <source>
        <dbReference type="SAM" id="SignalP"/>
    </source>
</evidence>
<dbReference type="GO" id="GO:0005840">
    <property type="term" value="C:ribosome"/>
    <property type="evidence" value="ECO:0007669"/>
    <property type="project" value="InterPro"/>
</dbReference>
<feature type="chain" id="PRO_5031521968" evidence="1">
    <location>
        <begin position="19"/>
        <end position="100"/>
    </location>
</feature>
<dbReference type="GO" id="GO:0006412">
    <property type="term" value="P:translation"/>
    <property type="evidence" value="ECO:0007669"/>
    <property type="project" value="InterPro"/>
</dbReference>
<protein>
    <submittedName>
        <fullName evidence="2">Uncharacterized protein</fullName>
    </submittedName>
</protein>
<gene>
    <name evidence="2" type="ORF">CTEN0397_LOCUS11651</name>
</gene>
<dbReference type="EMBL" id="HBFW01018165">
    <property type="protein sequence ID" value="CAD8940585.1"/>
    <property type="molecule type" value="Transcribed_RNA"/>
</dbReference>
<sequence>MKSIALILFALLVSTASAFVPMLFGYRELSSTTVCFAKHVNKKAAKWAAHKRPRKSRPSDKNRKPVVYELTSIVKPPEWTVVEDAPETEAAPAEKDVAQP</sequence>
<keyword evidence="1" id="KW-0732">Signal</keyword>
<dbReference type="InterPro" id="IPR020526">
    <property type="entry name" value="Ribosomal_cL38"/>
</dbReference>
<dbReference type="AlphaFoldDB" id="A0A7S1GNZ0"/>
<reference evidence="2" key="1">
    <citation type="submission" date="2021-01" db="EMBL/GenBank/DDBJ databases">
        <authorList>
            <person name="Corre E."/>
            <person name="Pelletier E."/>
            <person name="Niang G."/>
            <person name="Scheremetjew M."/>
            <person name="Finn R."/>
            <person name="Kale V."/>
            <person name="Holt S."/>
            <person name="Cochrane G."/>
            <person name="Meng A."/>
            <person name="Brown T."/>
            <person name="Cohen L."/>
        </authorList>
    </citation>
    <scope>NUCLEOTIDE SEQUENCE</scope>
    <source>
        <strain evidence="2">ECT3854</strain>
    </source>
</reference>
<dbReference type="Pfam" id="PF17257">
    <property type="entry name" value="DUF5323"/>
    <property type="match status" value="1"/>
</dbReference>
<dbReference type="GO" id="GO:0019843">
    <property type="term" value="F:rRNA binding"/>
    <property type="evidence" value="ECO:0007669"/>
    <property type="project" value="InterPro"/>
</dbReference>
<proteinExistence type="predicted"/>
<feature type="signal peptide" evidence="1">
    <location>
        <begin position="1"/>
        <end position="18"/>
    </location>
</feature>
<dbReference type="GO" id="GO:0009507">
    <property type="term" value="C:chloroplast"/>
    <property type="evidence" value="ECO:0007669"/>
    <property type="project" value="InterPro"/>
</dbReference>
<organism evidence="2">
    <name type="scientific">Cyclophora tenuis</name>
    <name type="common">Marine diatom</name>
    <dbReference type="NCBI Taxonomy" id="216820"/>
    <lineage>
        <taxon>Eukaryota</taxon>
        <taxon>Sar</taxon>
        <taxon>Stramenopiles</taxon>
        <taxon>Ochrophyta</taxon>
        <taxon>Bacillariophyta</taxon>
        <taxon>Fragilariophyceae</taxon>
        <taxon>Fragilariophycidae</taxon>
        <taxon>Cyclophorales</taxon>
        <taxon>Cyclophoraceae</taxon>
        <taxon>Cyclophora</taxon>
    </lineage>
</organism>
<name>A0A7S1GNZ0_CYCTE</name>
<dbReference type="GO" id="GO:0003735">
    <property type="term" value="F:structural constituent of ribosome"/>
    <property type="evidence" value="ECO:0007669"/>
    <property type="project" value="InterPro"/>
</dbReference>
<accession>A0A7S1GNZ0</accession>